<organism evidence="1 2">
    <name type="scientific">Flavobacterium gyeonganense</name>
    <dbReference type="NCBI Taxonomy" id="1310418"/>
    <lineage>
        <taxon>Bacteria</taxon>
        <taxon>Pseudomonadati</taxon>
        <taxon>Bacteroidota</taxon>
        <taxon>Flavobacteriia</taxon>
        <taxon>Flavobacteriales</taxon>
        <taxon>Flavobacteriaceae</taxon>
        <taxon>Flavobacterium</taxon>
    </lineage>
</organism>
<evidence type="ECO:0000313" key="1">
    <source>
        <dbReference type="EMBL" id="MFB9108024.1"/>
    </source>
</evidence>
<proteinExistence type="predicted"/>
<keyword evidence="2" id="KW-1185">Reference proteome</keyword>
<name>A0ABV5H8J9_9FLAO</name>
<protein>
    <submittedName>
        <fullName evidence="1">Uncharacterized protein</fullName>
    </submittedName>
</protein>
<comment type="caution">
    <text evidence="1">The sequence shown here is derived from an EMBL/GenBank/DDBJ whole genome shotgun (WGS) entry which is preliminary data.</text>
</comment>
<gene>
    <name evidence="1" type="ORF">ACFFVK_05475</name>
</gene>
<sequence>MRAIKKKIAEGYKYLILYKYYIKKISFSEKPERKKIVVCFDGKVAHGGLVDRLKGIISFYEMSKILGFEFKILFNHPFELTDFLEPNAVNWNIKEEELKYSLFSSRILYLMNNFNANPLELIRKSKAKTFFVYGNVDYLSVLYPNKNKEESEEIWRNNYKALFKTSVYLNNKLILNTIESRIVFHTRFTTLMGDFADTTKLVLNENEKKLLIGKVVNCIDNEAKLYGDGVIYIVSDSEYFLQYIKQNTVYKTLNGLPKHLENKNRNSDYHSKTFIDFYFIAQSDKVVLIQTDKMYNSAFSKYAAILGNKQFKKITG</sequence>
<accession>A0ABV5H8J9</accession>
<reference evidence="1 2" key="1">
    <citation type="submission" date="2024-09" db="EMBL/GenBank/DDBJ databases">
        <authorList>
            <person name="Sun Q."/>
            <person name="Mori K."/>
        </authorList>
    </citation>
    <scope>NUCLEOTIDE SEQUENCE [LARGE SCALE GENOMIC DNA]</scope>
    <source>
        <strain evidence="1 2">CECT 8365</strain>
    </source>
</reference>
<dbReference type="Proteomes" id="UP001589562">
    <property type="component" value="Unassembled WGS sequence"/>
</dbReference>
<evidence type="ECO:0000313" key="2">
    <source>
        <dbReference type="Proteomes" id="UP001589562"/>
    </source>
</evidence>
<dbReference type="RefSeq" id="WP_379679844.1">
    <property type="nucleotide sequence ID" value="NZ_JBHMFE010000009.1"/>
</dbReference>
<dbReference type="EMBL" id="JBHMFE010000009">
    <property type="protein sequence ID" value="MFB9108024.1"/>
    <property type="molecule type" value="Genomic_DNA"/>
</dbReference>